<dbReference type="PANTHER" id="PTHR10510:SF11">
    <property type="entry name" value="CYTOCHROME C OXIDASE SUBUNIT 7A, MITOCHONDRIAL"/>
    <property type="match status" value="1"/>
</dbReference>
<accession>A0ABM1MAM6</accession>
<keyword evidence="6" id="KW-0812">Transmembrane</keyword>
<evidence type="ECO:0000256" key="1">
    <source>
        <dbReference type="ARBA" id="ARBA00004273"/>
    </source>
</evidence>
<keyword evidence="5 6" id="KW-0472">Membrane</keyword>
<evidence type="ECO:0000256" key="2">
    <source>
        <dbReference type="ARBA" id="ARBA00009331"/>
    </source>
</evidence>
<evidence type="ECO:0000256" key="3">
    <source>
        <dbReference type="ARBA" id="ARBA00022792"/>
    </source>
</evidence>
<dbReference type="RefSeq" id="XP_017771626.1">
    <property type="nucleotide sequence ID" value="XM_017916137.1"/>
</dbReference>
<dbReference type="Gene3D" id="4.10.91.10">
    <property type="entry name" value="Cytochrome c oxidase, subunit VIIa"/>
    <property type="match status" value="1"/>
</dbReference>
<dbReference type="SUPFAM" id="SSF81419">
    <property type="entry name" value="Mitochondrial cytochrome c oxidase subunit VIIa"/>
    <property type="match status" value="1"/>
</dbReference>
<proteinExistence type="inferred from homology"/>
<organism evidence="7 8">
    <name type="scientific">Nicrophorus vespilloides</name>
    <name type="common">Boreal carrion beetle</name>
    <dbReference type="NCBI Taxonomy" id="110193"/>
    <lineage>
        <taxon>Eukaryota</taxon>
        <taxon>Metazoa</taxon>
        <taxon>Ecdysozoa</taxon>
        <taxon>Arthropoda</taxon>
        <taxon>Hexapoda</taxon>
        <taxon>Insecta</taxon>
        <taxon>Pterygota</taxon>
        <taxon>Neoptera</taxon>
        <taxon>Endopterygota</taxon>
        <taxon>Coleoptera</taxon>
        <taxon>Polyphaga</taxon>
        <taxon>Staphyliniformia</taxon>
        <taxon>Silphidae</taxon>
        <taxon>Nicrophorinae</taxon>
        <taxon>Nicrophorus</taxon>
    </lineage>
</organism>
<name>A0ABM1MAM6_NICVS</name>
<keyword evidence="6" id="KW-1133">Transmembrane helix</keyword>
<comment type="subcellular location">
    <subcellularLocation>
        <location evidence="1">Mitochondrion inner membrane</location>
    </subcellularLocation>
</comment>
<evidence type="ECO:0000313" key="8">
    <source>
        <dbReference type="RefSeq" id="XP_017771626.1"/>
    </source>
</evidence>
<keyword evidence="4" id="KW-0496">Mitochondrion</keyword>
<evidence type="ECO:0000256" key="4">
    <source>
        <dbReference type="ARBA" id="ARBA00023128"/>
    </source>
</evidence>
<sequence length="89" mass="9653">MNSRNNMILGQAIIRHFCKTGARAQTEVASARYNQLKGKQSKFQIDDGVPSYLKAGFGDKALFALTAGLVTIGTGWGFSTLWVMSAPKN</sequence>
<dbReference type="InterPro" id="IPR036539">
    <property type="entry name" value="Cyt_c_oxidase_su7a_sf"/>
</dbReference>
<dbReference type="PANTHER" id="PTHR10510">
    <property type="entry name" value="CYTOCHROME C OXIDASE POLYPEPTIDE 7A"/>
    <property type="match status" value="1"/>
</dbReference>
<dbReference type="InterPro" id="IPR003177">
    <property type="entry name" value="Cytc_oxidase_su7a_met"/>
</dbReference>
<evidence type="ECO:0000256" key="5">
    <source>
        <dbReference type="ARBA" id="ARBA00023136"/>
    </source>
</evidence>
<gene>
    <name evidence="8" type="primary">LOC108559018</name>
</gene>
<feature type="transmembrane region" description="Helical" evidence="6">
    <location>
        <begin position="61"/>
        <end position="84"/>
    </location>
</feature>
<reference evidence="8" key="1">
    <citation type="submission" date="2025-08" db="UniProtKB">
        <authorList>
            <consortium name="RefSeq"/>
        </authorList>
    </citation>
    <scope>IDENTIFICATION</scope>
    <source>
        <tissue evidence="8">Whole Larva</tissue>
    </source>
</reference>
<keyword evidence="3" id="KW-0999">Mitochondrion inner membrane</keyword>
<protein>
    <submittedName>
        <fullName evidence="8">Cytochrome c oxidase subunit 7A1, mitochondrial-like</fullName>
    </submittedName>
</protein>
<keyword evidence="7" id="KW-1185">Reference proteome</keyword>
<dbReference type="Proteomes" id="UP000695000">
    <property type="component" value="Unplaced"/>
</dbReference>
<dbReference type="GeneID" id="108559018"/>
<evidence type="ECO:0000256" key="6">
    <source>
        <dbReference type="SAM" id="Phobius"/>
    </source>
</evidence>
<comment type="similarity">
    <text evidence="2">Belongs to the cytochrome c oxidase VIIa family.</text>
</comment>
<evidence type="ECO:0000313" key="7">
    <source>
        <dbReference type="Proteomes" id="UP000695000"/>
    </source>
</evidence>